<dbReference type="PANTHER" id="PTHR24559:SF450">
    <property type="entry name" value="RNA-DIRECTED DNA POLYMERASE HOMOLOG"/>
    <property type="match status" value="1"/>
</dbReference>
<protein>
    <recommendedName>
        <fullName evidence="8">Reverse transcriptase domain-containing protein</fullName>
    </recommendedName>
</protein>
<dbReference type="AlphaFoldDB" id="A0A7C9B4J8"/>
<keyword evidence="1" id="KW-0645">Protease</keyword>
<evidence type="ECO:0000256" key="7">
    <source>
        <dbReference type="ARBA" id="ARBA00022918"/>
    </source>
</evidence>
<evidence type="ECO:0000256" key="1">
    <source>
        <dbReference type="ARBA" id="ARBA00022670"/>
    </source>
</evidence>
<keyword evidence="5" id="KW-0255">Endonuclease</keyword>
<evidence type="ECO:0000256" key="4">
    <source>
        <dbReference type="ARBA" id="ARBA00022722"/>
    </source>
</evidence>
<feature type="domain" description="Reverse transcriptase" evidence="8">
    <location>
        <begin position="90"/>
        <end position="269"/>
    </location>
</feature>
<evidence type="ECO:0000313" key="9">
    <source>
        <dbReference type="EMBL" id="MBA4680953.1"/>
    </source>
</evidence>
<dbReference type="GO" id="GO:0008233">
    <property type="term" value="F:peptidase activity"/>
    <property type="evidence" value="ECO:0007669"/>
    <property type="project" value="UniProtKB-KW"/>
</dbReference>
<reference evidence="9" key="1">
    <citation type="journal article" date="2013" name="J. Plant Res.">
        <title>Effect of fungi and light on seed germination of three Opuntia species from semiarid lands of central Mexico.</title>
        <authorList>
            <person name="Delgado-Sanchez P."/>
            <person name="Jimenez-Bremont J.F."/>
            <person name="Guerrero-Gonzalez Mde L."/>
            <person name="Flores J."/>
        </authorList>
    </citation>
    <scope>NUCLEOTIDE SEQUENCE</scope>
    <source>
        <tissue evidence="9">Cladode</tissue>
    </source>
</reference>
<dbReference type="InterPro" id="IPR053134">
    <property type="entry name" value="RNA-dir_DNA_polymerase"/>
</dbReference>
<dbReference type="Pfam" id="PF00078">
    <property type="entry name" value="RVT_1"/>
    <property type="match status" value="1"/>
</dbReference>
<reference evidence="9" key="2">
    <citation type="submission" date="2020-07" db="EMBL/GenBank/DDBJ databases">
        <authorList>
            <person name="Vera ALvarez R."/>
            <person name="Arias-Moreno D.M."/>
            <person name="Jimenez-Jacinto V."/>
            <person name="Jimenez-Bremont J.F."/>
            <person name="Swaminathan K."/>
            <person name="Moose S.P."/>
            <person name="Guerrero-Gonzalez M.L."/>
            <person name="Marino-Ramirez L."/>
            <person name="Landsman D."/>
            <person name="Rodriguez-Kessler M."/>
            <person name="Delgado-Sanchez P."/>
        </authorList>
    </citation>
    <scope>NUCLEOTIDE SEQUENCE</scope>
    <source>
        <tissue evidence="9">Cladode</tissue>
    </source>
</reference>
<proteinExistence type="predicted"/>
<keyword evidence="4" id="KW-0540">Nuclease</keyword>
<keyword evidence="6" id="KW-0378">Hydrolase</keyword>
<dbReference type="PANTHER" id="PTHR24559">
    <property type="entry name" value="TRANSPOSON TY3-I GAG-POL POLYPROTEIN"/>
    <property type="match status" value="1"/>
</dbReference>
<evidence type="ECO:0000256" key="2">
    <source>
        <dbReference type="ARBA" id="ARBA00022679"/>
    </source>
</evidence>
<evidence type="ECO:0000259" key="8">
    <source>
        <dbReference type="PROSITE" id="PS50878"/>
    </source>
</evidence>
<evidence type="ECO:0000256" key="6">
    <source>
        <dbReference type="ARBA" id="ARBA00022801"/>
    </source>
</evidence>
<dbReference type="InterPro" id="IPR000477">
    <property type="entry name" value="RT_dom"/>
</dbReference>
<dbReference type="Gene3D" id="3.10.10.10">
    <property type="entry name" value="HIV Type 1 Reverse Transcriptase, subunit A, domain 1"/>
    <property type="match status" value="1"/>
</dbReference>
<keyword evidence="7" id="KW-0695">RNA-directed DNA polymerase</keyword>
<dbReference type="GO" id="GO:0004519">
    <property type="term" value="F:endonuclease activity"/>
    <property type="evidence" value="ECO:0007669"/>
    <property type="project" value="UniProtKB-KW"/>
</dbReference>
<dbReference type="InterPro" id="IPR043128">
    <property type="entry name" value="Rev_trsase/Diguanyl_cyclase"/>
</dbReference>
<dbReference type="FunFam" id="3.10.10.10:FF:000007">
    <property type="entry name" value="Retrovirus-related Pol polyprotein from transposon 17.6-like Protein"/>
    <property type="match status" value="1"/>
</dbReference>
<evidence type="ECO:0000256" key="5">
    <source>
        <dbReference type="ARBA" id="ARBA00022759"/>
    </source>
</evidence>
<accession>A0A7C9B4J8</accession>
<dbReference type="GO" id="GO:0006508">
    <property type="term" value="P:proteolysis"/>
    <property type="evidence" value="ECO:0007669"/>
    <property type="project" value="UniProtKB-KW"/>
</dbReference>
<sequence>MLQLVGWEHPQCELKSQEQRESKAESDPQLQFLLQQHQDLFAEPATLPPSRGIFDHKIPLEQGTNPFCIRPYRYPLQQKDVIEELVQEMLDKGIIQYSTSPFASPVVLVRKKDGTWRMCVDYRELNKHTIKDKFPIPIIEELLDELAGAVIFSKIDLRAGYHQIRMHEADVFKIAFKTHHGHFEFLVMPFGLSNAPATFQGLMNYIFRDVLRKFVLVFFDDILVYSMTKTDHWQHLTTVFSILRAHQLFAKLSKCAFAIPRVEYLGHFISSKGVESDP</sequence>
<dbReference type="Gene3D" id="3.30.70.270">
    <property type="match status" value="1"/>
</dbReference>
<keyword evidence="3" id="KW-0548">Nucleotidyltransferase</keyword>
<evidence type="ECO:0000256" key="3">
    <source>
        <dbReference type="ARBA" id="ARBA00022695"/>
    </source>
</evidence>
<dbReference type="GO" id="GO:0003964">
    <property type="term" value="F:RNA-directed DNA polymerase activity"/>
    <property type="evidence" value="ECO:0007669"/>
    <property type="project" value="UniProtKB-KW"/>
</dbReference>
<organism evidence="9">
    <name type="scientific">Opuntia streptacantha</name>
    <name type="common">Prickly pear cactus</name>
    <name type="synonym">Opuntia cardona</name>
    <dbReference type="NCBI Taxonomy" id="393608"/>
    <lineage>
        <taxon>Eukaryota</taxon>
        <taxon>Viridiplantae</taxon>
        <taxon>Streptophyta</taxon>
        <taxon>Embryophyta</taxon>
        <taxon>Tracheophyta</taxon>
        <taxon>Spermatophyta</taxon>
        <taxon>Magnoliopsida</taxon>
        <taxon>eudicotyledons</taxon>
        <taxon>Gunneridae</taxon>
        <taxon>Pentapetalae</taxon>
        <taxon>Caryophyllales</taxon>
        <taxon>Cactineae</taxon>
        <taxon>Cactaceae</taxon>
        <taxon>Opuntioideae</taxon>
        <taxon>Opuntia</taxon>
    </lineage>
</organism>
<dbReference type="EMBL" id="GISG01288874">
    <property type="protein sequence ID" value="MBA4680953.1"/>
    <property type="molecule type" value="Transcribed_RNA"/>
</dbReference>
<name>A0A7C9B4J8_OPUST</name>
<dbReference type="SUPFAM" id="SSF56672">
    <property type="entry name" value="DNA/RNA polymerases"/>
    <property type="match status" value="1"/>
</dbReference>
<dbReference type="CDD" id="cd01647">
    <property type="entry name" value="RT_LTR"/>
    <property type="match status" value="1"/>
</dbReference>
<dbReference type="PROSITE" id="PS50878">
    <property type="entry name" value="RT_POL"/>
    <property type="match status" value="1"/>
</dbReference>
<dbReference type="InterPro" id="IPR043502">
    <property type="entry name" value="DNA/RNA_pol_sf"/>
</dbReference>
<keyword evidence="2" id="KW-0808">Transferase</keyword>